<dbReference type="EC" id="2.4.1.101" evidence="17 20"/>
<evidence type="ECO:0000256" key="14">
    <source>
        <dbReference type="ARBA" id="ARBA00023157"/>
    </source>
</evidence>
<gene>
    <name evidence="21" type="ORF">CHIRRI_LOCUS3950</name>
</gene>
<evidence type="ECO:0000256" key="17">
    <source>
        <dbReference type="ARBA" id="ARBA00038949"/>
    </source>
</evidence>
<evidence type="ECO:0000256" key="9">
    <source>
        <dbReference type="ARBA" id="ARBA00022723"/>
    </source>
</evidence>
<comment type="subcellular location">
    <subcellularLocation>
        <location evidence="2">Cytoplasm</location>
        <location evidence="2">Perinuclear region</location>
    </subcellularLocation>
    <subcellularLocation>
        <location evidence="1 20">Golgi apparatus membrane</location>
        <topology evidence="1 20">Single-pass type II membrane protein</topology>
    </subcellularLocation>
</comment>
<comment type="catalytic activity">
    <reaction evidence="19 20">
        <text>N(4)-(alpha-D-Man-(1-&gt;3)-[alpha-D-Man-(1-&gt;3)-[alpha-D-Man-(1-&gt;6)]-alpha-D-Man-(1-&gt;6)]-beta-D-Man-(1-&gt;4)-beta-D-GlcNAc-(1-&gt;4)-beta-D-GlcNAc)-L-asparaginyl-[protein] (N-glucan mannose isomer 5A1,2) + UDP-N-acetyl-alpha-D-glucosamine = N(4)-{beta-D-GlcNAc-(1-&gt;2)-alpha-D-Man-(1-&gt;3)-[alpha-D-Man-(1-&gt;3)-[alpha-D-Man-(1-&gt;6)]-alpha-D-Man-(1-&gt;6)]-beta-D-Man-(1-&gt;4)-beta-D-GlcNAc-(1-&gt;4)-beta-D-GlcNAc}-L-asparaginyl-[protein] + UDP + H(+)</text>
        <dbReference type="Rhea" id="RHEA:11456"/>
        <dbReference type="Rhea" id="RHEA-COMP:14367"/>
        <dbReference type="Rhea" id="RHEA-COMP:14368"/>
        <dbReference type="ChEBI" id="CHEBI:15378"/>
        <dbReference type="ChEBI" id="CHEBI:57705"/>
        <dbReference type="ChEBI" id="CHEBI:58223"/>
        <dbReference type="ChEBI" id="CHEBI:59087"/>
        <dbReference type="ChEBI" id="CHEBI:60625"/>
        <dbReference type="EC" id="2.4.1.101"/>
    </reaction>
</comment>
<dbReference type="GO" id="GO:0006487">
    <property type="term" value="P:protein N-linked glycosylation"/>
    <property type="evidence" value="ECO:0007669"/>
    <property type="project" value="TreeGrafter"/>
</dbReference>
<keyword evidence="6 20" id="KW-0328">Glycosyltransferase</keyword>
<evidence type="ECO:0000256" key="6">
    <source>
        <dbReference type="ARBA" id="ARBA00022676"/>
    </source>
</evidence>
<evidence type="ECO:0000256" key="1">
    <source>
        <dbReference type="ARBA" id="ARBA00004323"/>
    </source>
</evidence>
<keyword evidence="5" id="KW-0963">Cytoplasm</keyword>
<comment type="similarity">
    <text evidence="4 20">Belongs to the glycosyltransferase 13 family.</text>
</comment>
<evidence type="ECO:0000313" key="21">
    <source>
        <dbReference type="EMBL" id="CAG9801013.1"/>
    </source>
</evidence>
<keyword evidence="9 20" id="KW-0479">Metal-binding</keyword>
<dbReference type="GO" id="GO:0003827">
    <property type="term" value="F:alpha-1,3-mannosylglycoprotein 2-beta-N-acetylglucosaminyltransferase activity"/>
    <property type="evidence" value="ECO:0007669"/>
    <property type="project" value="UniProtKB-UniRule"/>
</dbReference>
<dbReference type="FunFam" id="3.90.550.10:FF:000055">
    <property type="entry name" value="Alpha-1,3-mannosyl-glycoprotein 2-beta-N-acetylglucosaminyltransferase"/>
    <property type="match status" value="1"/>
</dbReference>
<evidence type="ECO:0000256" key="20">
    <source>
        <dbReference type="RuleBase" id="RU368119"/>
    </source>
</evidence>
<organism evidence="21 22">
    <name type="scientific">Chironomus riparius</name>
    <dbReference type="NCBI Taxonomy" id="315576"/>
    <lineage>
        <taxon>Eukaryota</taxon>
        <taxon>Metazoa</taxon>
        <taxon>Ecdysozoa</taxon>
        <taxon>Arthropoda</taxon>
        <taxon>Hexapoda</taxon>
        <taxon>Insecta</taxon>
        <taxon>Pterygota</taxon>
        <taxon>Neoptera</taxon>
        <taxon>Endopterygota</taxon>
        <taxon>Diptera</taxon>
        <taxon>Nematocera</taxon>
        <taxon>Chironomoidea</taxon>
        <taxon>Chironomidae</taxon>
        <taxon>Chironominae</taxon>
        <taxon>Chironomus</taxon>
    </lineage>
</organism>
<proteinExistence type="inferred from homology"/>
<dbReference type="GO" id="GO:0030145">
    <property type="term" value="F:manganese ion binding"/>
    <property type="evidence" value="ECO:0007669"/>
    <property type="project" value="UniProtKB-UniRule"/>
</dbReference>
<keyword evidence="8 20" id="KW-0812">Transmembrane</keyword>
<keyword evidence="12 20" id="KW-0333">Golgi apparatus</keyword>
<keyword evidence="10 20" id="KW-0735">Signal-anchor</keyword>
<dbReference type="PANTHER" id="PTHR10468">
    <property type="entry name" value="PROTEIN O-LINKED-MANNOSE BETA-1,2-N-ACETYLGLUCOSAMINYLTRANSFERASE 1/ALPHA-1,3-MANNOSYL-GLYCOPROTEIN 2-BETA-N-ACETYLGLUCOSAMINYLTRANSFERASE"/>
    <property type="match status" value="1"/>
</dbReference>
<dbReference type="InterPro" id="IPR029044">
    <property type="entry name" value="Nucleotide-diphossugar_trans"/>
</dbReference>
<sequence>MRANKRLLFALGIVGFWTLLTYFIVIKNYDYNQVDKSKFHEKVVFLENEIKKETKNRKEIISRYQNLIRILNTKSITTTSVNSENALLELESNQNKPNSKIVFNGLYLDNDLYKPVIPIVVFACNRVSISRSLDLLIKYRPNREQFPIVVSQDCGDEATKEVILSYKDEVQLIQQPDLSDIEMMPKDKKFKGYYKISRHYGWALNTVFSNGFEFVIIVEDDLDVAPDFYEYFLGTFPLLRSDESLWCVSAWNDNGKSGLIDENAPELLYRSDFFPGLGWMMSKKLWDEIGPKWPKAFWDDWIRKPEIRRDRVCIRPELPRSRTFGKIGVSNGLFFEKHLKYIKLSETFVPFSTKDLSYLLKDNYDKTYINEVYRTPVVTFEELRSGLVKVDGPVRIQYNSRNQYKATCRNLGIMDDFKSGVPRTAYAGIVSSFFNNRRVYLAPSTNWKGYDPSWE</sequence>
<dbReference type="FunFam" id="3.10.180.20:FF:000001">
    <property type="entry name" value="alpha-1,3-mannosyl-glycoprotein 2-beta-N-acetylglucosaminyltransferase"/>
    <property type="match status" value="1"/>
</dbReference>
<evidence type="ECO:0000256" key="15">
    <source>
        <dbReference type="ARBA" id="ARBA00023211"/>
    </source>
</evidence>
<dbReference type="Gene3D" id="3.10.180.20">
    <property type="entry name" value="N-Acetylglucosaminyltransferase I, Domain 2"/>
    <property type="match status" value="1"/>
</dbReference>
<comment type="cofactor">
    <cofactor evidence="20">
        <name>Mn(2+)</name>
        <dbReference type="ChEBI" id="CHEBI:29035"/>
    </cofactor>
    <text evidence="20">The cofactor is mostly bound to the substrate.</text>
</comment>
<dbReference type="CDD" id="cd02514">
    <property type="entry name" value="GT13_GLCNAC-TI"/>
    <property type="match status" value="1"/>
</dbReference>
<name>A0A9N9RQ17_9DIPT</name>
<evidence type="ECO:0000256" key="11">
    <source>
        <dbReference type="ARBA" id="ARBA00022989"/>
    </source>
</evidence>
<protein>
    <recommendedName>
        <fullName evidence="17 20">Alpha-1,3-mannosyl-glycoprotein 2-beta-N-acetylglucosaminyltransferase</fullName>
        <shortName evidence="20">GNT-I</shortName>
        <shortName evidence="20">GlcNAc-T I</shortName>
        <ecNumber evidence="17 20">2.4.1.101</ecNumber>
    </recommendedName>
    <alternativeName>
        <fullName evidence="18 20">N-glycosyl-oligosaccharide-glycoprotein N-acetylglucosaminyltransferase I</fullName>
    </alternativeName>
</protein>
<dbReference type="InterPro" id="IPR052261">
    <property type="entry name" value="Glycosyltransferase_13"/>
</dbReference>
<dbReference type="InterPro" id="IPR004139">
    <property type="entry name" value="Glyco_trans_13"/>
</dbReference>
<evidence type="ECO:0000256" key="8">
    <source>
        <dbReference type="ARBA" id="ARBA00022692"/>
    </source>
</evidence>
<keyword evidence="14" id="KW-1015">Disulfide bond</keyword>
<dbReference type="Proteomes" id="UP001153620">
    <property type="component" value="Chromosome 1"/>
</dbReference>
<evidence type="ECO:0000256" key="3">
    <source>
        <dbReference type="ARBA" id="ARBA00004922"/>
    </source>
</evidence>
<reference evidence="21" key="1">
    <citation type="submission" date="2022-01" db="EMBL/GenBank/DDBJ databases">
        <authorList>
            <person name="King R."/>
        </authorList>
    </citation>
    <scope>NUCLEOTIDE SEQUENCE</scope>
</reference>
<evidence type="ECO:0000256" key="4">
    <source>
        <dbReference type="ARBA" id="ARBA00006492"/>
    </source>
</evidence>
<keyword evidence="15 20" id="KW-0464">Manganese</keyword>
<keyword evidence="11 20" id="KW-1133">Transmembrane helix</keyword>
<dbReference type="PANTHER" id="PTHR10468:SF0">
    <property type="entry name" value="ALPHA-1,3-MANNOSYL-GLYCOPROTEIN 2-BETA-N-ACETYLGLUCOSAMINYLTRANSFERASE"/>
    <property type="match status" value="1"/>
</dbReference>
<dbReference type="AlphaFoldDB" id="A0A9N9RQ17"/>
<evidence type="ECO:0000256" key="5">
    <source>
        <dbReference type="ARBA" id="ARBA00022490"/>
    </source>
</evidence>
<evidence type="ECO:0000313" key="22">
    <source>
        <dbReference type="Proteomes" id="UP001153620"/>
    </source>
</evidence>
<reference evidence="21" key="2">
    <citation type="submission" date="2022-10" db="EMBL/GenBank/DDBJ databases">
        <authorList>
            <consortium name="ENA_rothamsted_submissions"/>
            <consortium name="culmorum"/>
            <person name="King R."/>
        </authorList>
    </citation>
    <scope>NUCLEOTIDE SEQUENCE</scope>
</reference>
<evidence type="ECO:0000256" key="18">
    <source>
        <dbReference type="ARBA" id="ARBA00041712"/>
    </source>
</evidence>
<dbReference type="Gene3D" id="3.90.550.10">
    <property type="entry name" value="Spore Coat Polysaccharide Biosynthesis Protein SpsA, Chain A"/>
    <property type="match status" value="1"/>
</dbReference>
<dbReference type="GO" id="GO:0000139">
    <property type="term" value="C:Golgi membrane"/>
    <property type="evidence" value="ECO:0007669"/>
    <property type="project" value="UniProtKB-SubCell"/>
</dbReference>
<feature type="transmembrane region" description="Helical" evidence="20">
    <location>
        <begin position="7"/>
        <end position="26"/>
    </location>
</feature>
<evidence type="ECO:0000256" key="16">
    <source>
        <dbReference type="ARBA" id="ARBA00037706"/>
    </source>
</evidence>
<evidence type="ECO:0000256" key="12">
    <source>
        <dbReference type="ARBA" id="ARBA00023034"/>
    </source>
</evidence>
<keyword evidence="13 20" id="KW-0472">Membrane</keyword>
<dbReference type="EMBL" id="OU895877">
    <property type="protein sequence ID" value="CAG9801013.1"/>
    <property type="molecule type" value="Genomic_DNA"/>
</dbReference>
<keyword evidence="22" id="KW-1185">Reference proteome</keyword>
<evidence type="ECO:0000256" key="13">
    <source>
        <dbReference type="ARBA" id="ARBA00023136"/>
    </source>
</evidence>
<evidence type="ECO:0000256" key="19">
    <source>
        <dbReference type="ARBA" id="ARBA00049421"/>
    </source>
</evidence>
<accession>A0A9N9RQ17</accession>
<keyword evidence="7" id="KW-0808">Transferase</keyword>
<comment type="pathway">
    <text evidence="3 20">Protein modification; protein glycosylation.</text>
</comment>
<evidence type="ECO:0000256" key="7">
    <source>
        <dbReference type="ARBA" id="ARBA00022679"/>
    </source>
</evidence>
<comment type="function">
    <text evidence="16 20">Initiates complex N-linked carbohydrate formation. Essential for the conversion of high-mannose to hybrid and complex N-glycans.</text>
</comment>
<dbReference type="OrthoDB" id="440755at2759"/>
<dbReference type="SUPFAM" id="SSF53448">
    <property type="entry name" value="Nucleotide-diphospho-sugar transferases"/>
    <property type="match status" value="1"/>
</dbReference>
<evidence type="ECO:0000256" key="10">
    <source>
        <dbReference type="ARBA" id="ARBA00022968"/>
    </source>
</evidence>
<dbReference type="GO" id="GO:0048471">
    <property type="term" value="C:perinuclear region of cytoplasm"/>
    <property type="evidence" value="ECO:0007669"/>
    <property type="project" value="UniProtKB-SubCell"/>
</dbReference>
<dbReference type="Pfam" id="PF03071">
    <property type="entry name" value="GNT-I"/>
    <property type="match status" value="1"/>
</dbReference>
<evidence type="ECO:0000256" key="2">
    <source>
        <dbReference type="ARBA" id="ARBA00004556"/>
    </source>
</evidence>